<dbReference type="EMBL" id="JAPWDQ010000001">
    <property type="protein sequence ID" value="KAJ5495314.1"/>
    <property type="molecule type" value="Genomic_DNA"/>
</dbReference>
<dbReference type="GO" id="GO:0006446">
    <property type="term" value="P:regulation of translational initiation"/>
    <property type="evidence" value="ECO:0007669"/>
    <property type="project" value="TreeGrafter"/>
</dbReference>
<feature type="region of interest" description="Disordered" evidence="7">
    <location>
        <begin position="165"/>
        <end position="199"/>
    </location>
</feature>
<keyword evidence="10" id="KW-1185">Reference proteome</keyword>
<evidence type="ECO:0000256" key="1">
    <source>
        <dbReference type="ARBA" id="ARBA00004496"/>
    </source>
</evidence>
<accession>A0A9W9XLS8</accession>
<comment type="similarity">
    <text evidence="2">Belongs to the IMPACT family.</text>
</comment>
<dbReference type="RefSeq" id="XP_056794327.1">
    <property type="nucleotide sequence ID" value="XM_056930034.1"/>
</dbReference>
<protein>
    <submittedName>
        <fullName evidence="9">Protein IMPACT</fullName>
    </submittedName>
</protein>
<feature type="domain" description="RWD" evidence="8">
    <location>
        <begin position="14"/>
        <end position="151"/>
    </location>
</feature>
<organism evidence="9 10">
    <name type="scientific">Penicillium diatomitis</name>
    <dbReference type="NCBI Taxonomy" id="2819901"/>
    <lineage>
        <taxon>Eukaryota</taxon>
        <taxon>Fungi</taxon>
        <taxon>Dikarya</taxon>
        <taxon>Ascomycota</taxon>
        <taxon>Pezizomycotina</taxon>
        <taxon>Eurotiomycetes</taxon>
        <taxon>Eurotiomycetidae</taxon>
        <taxon>Eurotiales</taxon>
        <taxon>Aspergillaceae</taxon>
        <taxon>Penicillium</taxon>
    </lineage>
</organism>
<evidence type="ECO:0000313" key="10">
    <source>
        <dbReference type="Proteomes" id="UP001148312"/>
    </source>
</evidence>
<evidence type="ECO:0000259" key="8">
    <source>
        <dbReference type="PROSITE" id="PS50908"/>
    </source>
</evidence>
<keyword evidence="5" id="KW-0810">Translation regulation</keyword>
<dbReference type="InterPro" id="IPR023582">
    <property type="entry name" value="Impact"/>
</dbReference>
<dbReference type="SUPFAM" id="SSF54495">
    <property type="entry name" value="UBC-like"/>
    <property type="match status" value="1"/>
</dbReference>
<sequence length="380" mass="40061">MIQLDSIPNQELVEEIQAINAIYEPDTITVTHSGSGSGLGLGLGLGSAQSNAASAGAGTLDLGNSRHEDDSARTEVTLHIPGQANLSFRLGLASTYPETRPEVLGTASTAARGEGKVAVDVLEDIIQRTWQPGAVCLFDVISEAVEVFPELNIGGAQETPAAAAAAAAAAATEDDAEPNETQSSHLAAAGSSEPGNANTKAPVDCLTSFSLRDAYGLDHPPDWTISDVLTEKKSVFVARAIRVKSLAQAQAFLDHLLSTDDKVAAATHNISAWRIKQSKESDARTSTKPGSHAPETAETVIQDYDDDGETAAGGRLLHMMQLMDVWNVLVVVTRWFGRIHLGPARFKLINDAGRDALVKGGFTRGENTSASDKSKKKGKK</sequence>
<evidence type="ECO:0000256" key="6">
    <source>
        <dbReference type="ARBA" id="ARBA00023016"/>
    </source>
</evidence>
<reference evidence="9" key="1">
    <citation type="submission" date="2022-12" db="EMBL/GenBank/DDBJ databases">
        <authorList>
            <person name="Petersen C."/>
        </authorList>
    </citation>
    <scope>NUCLEOTIDE SEQUENCE</scope>
    <source>
        <strain evidence="9">IBT 30728</strain>
    </source>
</reference>
<evidence type="ECO:0000313" key="9">
    <source>
        <dbReference type="EMBL" id="KAJ5495314.1"/>
    </source>
</evidence>
<comment type="subcellular location">
    <subcellularLocation>
        <location evidence="1">Cytoplasm</location>
    </subcellularLocation>
</comment>
<dbReference type="InterPro" id="IPR016135">
    <property type="entry name" value="UBQ-conjugating_enzyme/RWD"/>
</dbReference>
<evidence type="ECO:0000256" key="7">
    <source>
        <dbReference type="SAM" id="MobiDB-lite"/>
    </source>
</evidence>
<gene>
    <name evidence="9" type="ORF">N7539_000430</name>
</gene>
<keyword evidence="3" id="KW-0963">Cytoplasm</keyword>
<dbReference type="SUPFAM" id="SSF54211">
    <property type="entry name" value="Ribosomal protein S5 domain 2-like"/>
    <property type="match status" value="1"/>
</dbReference>
<dbReference type="InterPro" id="IPR020568">
    <property type="entry name" value="Ribosomal_Su5_D2-typ_SF"/>
</dbReference>
<keyword evidence="6" id="KW-0346">Stress response</keyword>
<dbReference type="Pfam" id="PF01205">
    <property type="entry name" value="Impact_N"/>
    <property type="match status" value="1"/>
</dbReference>
<dbReference type="Pfam" id="PF05773">
    <property type="entry name" value="RWD"/>
    <property type="match status" value="1"/>
</dbReference>
<evidence type="ECO:0000256" key="2">
    <source>
        <dbReference type="ARBA" id="ARBA00007665"/>
    </source>
</evidence>
<dbReference type="Gene3D" id="3.30.230.30">
    <property type="entry name" value="Impact, N-terminal domain"/>
    <property type="match status" value="1"/>
</dbReference>
<dbReference type="GO" id="GO:0005737">
    <property type="term" value="C:cytoplasm"/>
    <property type="evidence" value="ECO:0007669"/>
    <property type="project" value="UniProtKB-SubCell"/>
</dbReference>
<keyword evidence="4" id="KW-0678">Repressor</keyword>
<feature type="region of interest" description="Disordered" evidence="7">
    <location>
        <begin position="359"/>
        <end position="380"/>
    </location>
</feature>
<dbReference type="GeneID" id="81620283"/>
<dbReference type="PANTHER" id="PTHR16301">
    <property type="entry name" value="IMPACT-RELATED"/>
    <property type="match status" value="1"/>
</dbReference>
<evidence type="ECO:0000256" key="5">
    <source>
        <dbReference type="ARBA" id="ARBA00022845"/>
    </source>
</evidence>
<feature type="region of interest" description="Disordered" evidence="7">
    <location>
        <begin position="277"/>
        <end position="296"/>
    </location>
</feature>
<name>A0A9W9XLS8_9EURO</name>
<dbReference type="AlphaFoldDB" id="A0A9W9XLS8"/>
<comment type="caution">
    <text evidence="9">The sequence shown here is derived from an EMBL/GenBank/DDBJ whole genome shotgun (WGS) entry which is preliminary data.</text>
</comment>
<reference evidence="9" key="2">
    <citation type="journal article" date="2023" name="IMA Fungus">
        <title>Comparative genomic study of the Penicillium genus elucidates a diverse pangenome and 15 lateral gene transfer events.</title>
        <authorList>
            <person name="Petersen C."/>
            <person name="Sorensen T."/>
            <person name="Nielsen M.R."/>
            <person name="Sondergaard T.E."/>
            <person name="Sorensen J.L."/>
            <person name="Fitzpatrick D.A."/>
            <person name="Frisvad J.C."/>
            <person name="Nielsen K.L."/>
        </authorList>
    </citation>
    <scope>NUCLEOTIDE SEQUENCE</scope>
    <source>
        <strain evidence="9">IBT 30728</strain>
    </source>
</reference>
<dbReference type="GO" id="GO:0140469">
    <property type="term" value="P:GCN2-mediated signaling"/>
    <property type="evidence" value="ECO:0007669"/>
    <property type="project" value="TreeGrafter"/>
</dbReference>
<proteinExistence type="inferred from homology"/>
<dbReference type="Proteomes" id="UP001148312">
    <property type="component" value="Unassembled WGS sequence"/>
</dbReference>
<dbReference type="InterPro" id="IPR036956">
    <property type="entry name" value="Impact_N_sf"/>
</dbReference>
<dbReference type="PANTHER" id="PTHR16301:SF25">
    <property type="entry name" value="PROTEIN IMPACT"/>
    <property type="match status" value="1"/>
</dbReference>
<evidence type="ECO:0000256" key="4">
    <source>
        <dbReference type="ARBA" id="ARBA00022491"/>
    </source>
</evidence>
<dbReference type="InterPro" id="IPR006575">
    <property type="entry name" value="RWD_dom"/>
</dbReference>
<dbReference type="InterPro" id="IPR001498">
    <property type="entry name" value="Impact_N"/>
</dbReference>
<dbReference type="PROSITE" id="PS50908">
    <property type="entry name" value="RWD"/>
    <property type="match status" value="1"/>
</dbReference>
<dbReference type="CDD" id="cd23822">
    <property type="entry name" value="RWD_ScYIH1-like"/>
    <property type="match status" value="1"/>
</dbReference>
<evidence type="ECO:0000256" key="3">
    <source>
        <dbReference type="ARBA" id="ARBA00022490"/>
    </source>
</evidence>